<dbReference type="PROSITE" id="PS00086">
    <property type="entry name" value="CYTOCHROME_P450"/>
    <property type="match status" value="1"/>
</dbReference>
<dbReference type="OrthoDB" id="3934656at2759"/>
<dbReference type="InterPro" id="IPR036396">
    <property type="entry name" value="Cyt_P450_sf"/>
</dbReference>
<evidence type="ECO:0000256" key="15">
    <source>
        <dbReference type="RuleBase" id="RU000461"/>
    </source>
</evidence>
<evidence type="ECO:0000256" key="5">
    <source>
        <dbReference type="ARBA" id="ARBA00010617"/>
    </source>
</evidence>
<evidence type="ECO:0000256" key="11">
    <source>
        <dbReference type="ARBA" id="ARBA00023004"/>
    </source>
</evidence>
<keyword evidence="8" id="KW-0256">Endoplasmic reticulum</keyword>
<keyword evidence="6 14" id="KW-0349">Heme</keyword>
<comment type="similarity">
    <text evidence="5 15">Belongs to the cytochrome P450 family.</text>
</comment>
<dbReference type="GO" id="GO:0016712">
    <property type="term" value="F:oxidoreductase activity, acting on paired donors, with incorporation or reduction of molecular oxygen, reduced flavin or flavoprotein as one donor, and incorporation of one atom of oxygen"/>
    <property type="evidence" value="ECO:0007669"/>
    <property type="project" value="TreeGrafter"/>
</dbReference>
<comment type="cofactor">
    <cofactor evidence="1 14">
        <name>heme</name>
        <dbReference type="ChEBI" id="CHEBI:30413"/>
    </cofactor>
</comment>
<keyword evidence="16" id="KW-1133">Transmembrane helix</keyword>
<evidence type="ECO:0000313" key="18">
    <source>
        <dbReference type="Proteomes" id="UP000786811"/>
    </source>
</evidence>
<keyword evidence="13 16" id="KW-0472">Membrane</keyword>
<evidence type="ECO:0000256" key="9">
    <source>
        <dbReference type="ARBA" id="ARBA00022848"/>
    </source>
</evidence>
<keyword evidence="11 14" id="KW-0408">Iron</keyword>
<protein>
    <submittedName>
        <fullName evidence="17">CYP305K1</fullName>
    </submittedName>
</protein>
<comment type="function">
    <text evidence="2">May be involved in the metabolism of insect hormones and in the breakdown of synthetic insecticides.</text>
</comment>
<evidence type="ECO:0000256" key="2">
    <source>
        <dbReference type="ARBA" id="ARBA00003690"/>
    </source>
</evidence>
<evidence type="ECO:0000256" key="12">
    <source>
        <dbReference type="ARBA" id="ARBA00023033"/>
    </source>
</evidence>
<dbReference type="PANTHER" id="PTHR24300:SF376">
    <property type="entry name" value="CYTOCHROME P450 15A1"/>
    <property type="match status" value="1"/>
</dbReference>
<keyword evidence="9" id="KW-0492">Microsome</keyword>
<evidence type="ECO:0000256" key="6">
    <source>
        <dbReference type="ARBA" id="ARBA00022617"/>
    </source>
</evidence>
<feature type="transmembrane region" description="Helical" evidence="16">
    <location>
        <begin position="6"/>
        <end position="23"/>
    </location>
</feature>
<organism evidence="17 18">
    <name type="scientific">Cotesia congregata</name>
    <name type="common">Parasitoid wasp</name>
    <name type="synonym">Apanteles congregatus</name>
    <dbReference type="NCBI Taxonomy" id="51543"/>
    <lineage>
        <taxon>Eukaryota</taxon>
        <taxon>Metazoa</taxon>
        <taxon>Ecdysozoa</taxon>
        <taxon>Arthropoda</taxon>
        <taxon>Hexapoda</taxon>
        <taxon>Insecta</taxon>
        <taxon>Pterygota</taxon>
        <taxon>Neoptera</taxon>
        <taxon>Endopterygota</taxon>
        <taxon>Hymenoptera</taxon>
        <taxon>Apocrita</taxon>
        <taxon>Ichneumonoidea</taxon>
        <taxon>Braconidae</taxon>
        <taxon>Microgastrinae</taxon>
        <taxon>Cotesia</taxon>
    </lineage>
</organism>
<dbReference type="InterPro" id="IPR050182">
    <property type="entry name" value="Cytochrome_P450_fam2"/>
</dbReference>
<dbReference type="AlphaFoldDB" id="A0A8J2H3E2"/>
<evidence type="ECO:0000313" key="17">
    <source>
        <dbReference type="EMBL" id="CAG5074250.1"/>
    </source>
</evidence>
<accession>A0A8J2H3E2</accession>
<evidence type="ECO:0000256" key="16">
    <source>
        <dbReference type="SAM" id="Phobius"/>
    </source>
</evidence>
<dbReference type="InterPro" id="IPR002401">
    <property type="entry name" value="Cyt_P450_E_grp-I"/>
</dbReference>
<evidence type="ECO:0000256" key="4">
    <source>
        <dbReference type="ARBA" id="ARBA00004406"/>
    </source>
</evidence>
<reference evidence="17" key="1">
    <citation type="submission" date="2021-04" db="EMBL/GenBank/DDBJ databases">
        <authorList>
            <person name="Chebbi M.A.C M."/>
        </authorList>
    </citation>
    <scope>NUCLEOTIDE SEQUENCE</scope>
</reference>
<comment type="subcellular location">
    <subcellularLocation>
        <location evidence="4">Endoplasmic reticulum membrane</location>
        <topology evidence="4">Peripheral membrane protein</topology>
    </subcellularLocation>
    <subcellularLocation>
        <location evidence="3">Microsome membrane</location>
        <topology evidence="3">Peripheral membrane protein</topology>
    </subcellularLocation>
</comment>
<evidence type="ECO:0000256" key="1">
    <source>
        <dbReference type="ARBA" id="ARBA00001971"/>
    </source>
</evidence>
<keyword evidence="10 15" id="KW-0560">Oxidoreductase</keyword>
<dbReference type="Gene3D" id="1.10.630.10">
    <property type="entry name" value="Cytochrome P450"/>
    <property type="match status" value="1"/>
</dbReference>
<proteinExistence type="inferred from homology"/>
<evidence type="ECO:0000256" key="7">
    <source>
        <dbReference type="ARBA" id="ARBA00022723"/>
    </source>
</evidence>
<keyword evidence="7 14" id="KW-0479">Metal-binding</keyword>
<dbReference type="FunFam" id="1.10.630.10:FF:000238">
    <property type="entry name" value="Cytochrome P450 2A6"/>
    <property type="match status" value="1"/>
</dbReference>
<dbReference type="Pfam" id="PF00067">
    <property type="entry name" value="p450"/>
    <property type="match status" value="1"/>
</dbReference>
<dbReference type="PRINTS" id="PR00463">
    <property type="entry name" value="EP450I"/>
</dbReference>
<feature type="binding site" description="axial binding residue" evidence="14">
    <location>
        <position position="437"/>
    </location>
    <ligand>
        <name>heme</name>
        <dbReference type="ChEBI" id="CHEBI:30413"/>
    </ligand>
    <ligandPart>
        <name>Fe</name>
        <dbReference type="ChEBI" id="CHEBI:18248"/>
    </ligandPart>
</feature>
<dbReference type="InterPro" id="IPR001128">
    <property type="entry name" value="Cyt_P450"/>
</dbReference>
<dbReference type="GO" id="GO:0006082">
    <property type="term" value="P:organic acid metabolic process"/>
    <property type="evidence" value="ECO:0007669"/>
    <property type="project" value="TreeGrafter"/>
</dbReference>
<keyword evidence="18" id="KW-1185">Reference proteome</keyword>
<evidence type="ECO:0000256" key="8">
    <source>
        <dbReference type="ARBA" id="ARBA00022824"/>
    </source>
</evidence>
<dbReference type="GO" id="GO:0005506">
    <property type="term" value="F:iron ion binding"/>
    <property type="evidence" value="ECO:0007669"/>
    <property type="project" value="InterPro"/>
</dbReference>
<dbReference type="InterPro" id="IPR017972">
    <property type="entry name" value="Cyt_P450_CS"/>
</dbReference>
<evidence type="ECO:0000256" key="13">
    <source>
        <dbReference type="ARBA" id="ARBA00023136"/>
    </source>
</evidence>
<dbReference type="GO" id="GO:0006805">
    <property type="term" value="P:xenobiotic metabolic process"/>
    <property type="evidence" value="ECO:0007669"/>
    <property type="project" value="TreeGrafter"/>
</dbReference>
<dbReference type="SUPFAM" id="SSF48264">
    <property type="entry name" value="Cytochrome P450"/>
    <property type="match status" value="1"/>
</dbReference>
<sequence>MILNALYVIFICLVTTLGTLFLTRSKDAPPGPYPWPIFGNLKLIRKLSRKFGGQHVAFTKLNQQYNSDVIKLWLGSSSVYVVGGYESIQKILRDDNYDARPWTEFVKVRNMGIKKGITMTDGAEWKAVRGWLVRSLRNLGFGREEMCNRISEELEILIEGLKRQGDKPVRIKSMIAPAVINGLWTLVTGKRIDDKRRLMHFLDIMERRAQAFDITGGILSVFPWLRHIAPKACGYEVLVTLNNELKAFLMETIEEHKKNYVKGSEKDLIDMFLTEMHLGDVFDAEFDDDQLLMILVDLFIAGSQTTTLTLDFLFLWMTVYQDAQTKLQNELDAVVGNRLPDLSDRPKLPFTEAVITESQRLRLVTPIIGPRRALKEASLNGYRIPKGATILMNTYSVHADPNIFEDPLSFRPERFIQDNVYTPSKKLAFFGGGHRRCPGETVAKSEVFLLFAGIMKNFKLLPMCDSDLPDINPQPGLTISPKPYEVLLVKR</sequence>
<dbReference type="GO" id="GO:0020037">
    <property type="term" value="F:heme binding"/>
    <property type="evidence" value="ECO:0007669"/>
    <property type="project" value="InterPro"/>
</dbReference>
<dbReference type="PRINTS" id="PR00385">
    <property type="entry name" value="P450"/>
</dbReference>
<evidence type="ECO:0000256" key="10">
    <source>
        <dbReference type="ARBA" id="ARBA00023002"/>
    </source>
</evidence>
<dbReference type="Proteomes" id="UP000786811">
    <property type="component" value="Unassembled WGS sequence"/>
</dbReference>
<keyword evidence="12 15" id="KW-0503">Monooxygenase</keyword>
<evidence type="ECO:0000256" key="14">
    <source>
        <dbReference type="PIRSR" id="PIRSR602401-1"/>
    </source>
</evidence>
<comment type="caution">
    <text evidence="17">The sequence shown here is derived from an EMBL/GenBank/DDBJ whole genome shotgun (WGS) entry which is preliminary data.</text>
</comment>
<dbReference type="GO" id="GO:0005789">
    <property type="term" value="C:endoplasmic reticulum membrane"/>
    <property type="evidence" value="ECO:0007669"/>
    <property type="project" value="UniProtKB-SubCell"/>
</dbReference>
<keyword evidence="16" id="KW-0812">Transmembrane</keyword>
<name>A0A8J2H3E2_COTCN</name>
<dbReference type="PANTHER" id="PTHR24300">
    <property type="entry name" value="CYTOCHROME P450 508A4-RELATED"/>
    <property type="match status" value="1"/>
</dbReference>
<dbReference type="GO" id="GO:0008395">
    <property type="term" value="F:steroid hydroxylase activity"/>
    <property type="evidence" value="ECO:0007669"/>
    <property type="project" value="TreeGrafter"/>
</dbReference>
<dbReference type="EMBL" id="CAJNRD030001114">
    <property type="protein sequence ID" value="CAG5074250.1"/>
    <property type="molecule type" value="Genomic_DNA"/>
</dbReference>
<evidence type="ECO:0000256" key="3">
    <source>
        <dbReference type="ARBA" id="ARBA00004174"/>
    </source>
</evidence>
<gene>
    <name evidence="17" type="ORF">HICCMSTLAB_LOCUS983</name>
</gene>